<evidence type="ECO:0000256" key="7">
    <source>
        <dbReference type="RuleBase" id="RU367016"/>
    </source>
</evidence>
<evidence type="ECO:0000256" key="6">
    <source>
        <dbReference type="ARBA" id="ARBA00023136"/>
    </source>
</evidence>
<evidence type="ECO:0000313" key="9">
    <source>
        <dbReference type="EMBL" id="WPU64277.1"/>
    </source>
</evidence>
<feature type="transmembrane region" description="Helical" evidence="7">
    <location>
        <begin position="152"/>
        <end position="173"/>
    </location>
</feature>
<evidence type="ECO:0000256" key="3">
    <source>
        <dbReference type="ARBA" id="ARBA00022475"/>
    </source>
</evidence>
<evidence type="ECO:0000259" key="8">
    <source>
        <dbReference type="Pfam" id="PF09335"/>
    </source>
</evidence>
<dbReference type="InterPro" id="IPR032818">
    <property type="entry name" value="DedA-like"/>
</dbReference>
<dbReference type="GO" id="GO:0005886">
    <property type="term" value="C:plasma membrane"/>
    <property type="evidence" value="ECO:0007669"/>
    <property type="project" value="UniProtKB-SubCell"/>
</dbReference>
<evidence type="ECO:0000313" key="10">
    <source>
        <dbReference type="Proteomes" id="UP001324634"/>
    </source>
</evidence>
<proteinExistence type="inferred from homology"/>
<accession>A0AAX4HM92</accession>
<dbReference type="RefSeq" id="WP_321392773.1">
    <property type="nucleotide sequence ID" value="NZ_CP139487.1"/>
</dbReference>
<keyword evidence="5 7" id="KW-1133">Transmembrane helix</keyword>
<dbReference type="EMBL" id="CP139487">
    <property type="protein sequence ID" value="WPU64277.1"/>
    <property type="molecule type" value="Genomic_DNA"/>
</dbReference>
<sequence>MTQFLDIILHLDQHLLSWLTLFGPWIYVLMFIVIFCETGLVVTPFLPGDSLLFALGALTALENGLDLWILLISLTIAGILGDTVNYHIGKYLGPKVFEQDSRFFKKEYLNQTNAFYERWGAFTIVAARFAPIARTFAPFVAGLGSMNYKKFISYNVLGAIAWVFTFILAGHFFGNLPVVKRNFHIVIFGVIAVSALPMVIPWVKSRLKKA</sequence>
<dbReference type="KEGG" id="psti:SOO65_16405"/>
<dbReference type="InterPro" id="IPR032816">
    <property type="entry name" value="VTT_dom"/>
</dbReference>
<dbReference type="InterPro" id="IPR058127">
    <property type="entry name" value="DedA"/>
</dbReference>
<keyword evidence="4 7" id="KW-0812">Transmembrane</keyword>
<dbReference type="Pfam" id="PF09335">
    <property type="entry name" value="VTT_dom"/>
    <property type="match status" value="1"/>
</dbReference>
<reference evidence="9 10" key="1">
    <citation type="submission" date="2023-11" db="EMBL/GenBank/DDBJ databases">
        <title>Peredibacter starrii A3.12.</title>
        <authorList>
            <person name="Mitchell R.J."/>
        </authorList>
    </citation>
    <scope>NUCLEOTIDE SEQUENCE [LARGE SCALE GENOMIC DNA]</scope>
    <source>
        <strain evidence="9 10">A3.12</strain>
    </source>
</reference>
<comment type="subcellular location">
    <subcellularLocation>
        <location evidence="1 7">Cell membrane</location>
        <topology evidence="1 7">Multi-pass membrane protein</topology>
    </subcellularLocation>
</comment>
<evidence type="ECO:0000256" key="5">
    <source>
        <dbReference type="ARBA" id="ARBA00022989"/>
    </source>
</evidence>
<dbReference type="AlphaFoldDB" id="A0AAX4HM92"/>
<evidence type="ECO:0000256" key="1">
    <source>
        <dbReference type="ARBA" id="ARBA00004651"/>
    </source>
</evidence>
<dbReference type="PANTHER" id="PTHR30353:SF0">
    <property type="entry name" value="TRANSMEMBRANE PROTEIN"/>
    <property type="match status" value="1"/>
</dbReference>
<protein>
    <submittedName>
        <fullName evidence="9">DedA family protein</fullName>
    </submittedName>
</protein>
<dbReference type="Proteomes" id="UP001324634">
    <property type="component" value="Chromosome"/>
</dbReference>
<keyword evidence="3 7" id="KW-1003">Cell membrane</keyword>
<keyword evidence="6 7" id="KW-0472">Membrane</keyword>
<keyword evidence="10" id="KW-1185">Reference proteome</keyword>
<feature type="transmembrane region" description="Helical" evidence="7">
    <location>
        <begin position="25"/>
        <end position="46"/>
    </location>
</feature>
<organism evidence="9 10">
    <name type="scientific">Peredibacter starrii</name>
    <dbReference type="NCBI Taxonomy" id="28202"/>
    <lineage>
        <taxon>Bacteria</taxon>
        <taxon>Pseudomonadati</taxon>
        <taxon>Bdellovibrionota</taxon>
        <taxon>Bacteriovoracia</taxon>
        <taxon>Bacteriovoracales</taxon>
        <taxon>Bacteriovoracaceae</taxon>
        <taxon>Peredibacter</taxon>
    </lineage>
</organism>
<evidence type="ECO:0000256" key="2">
    <source>
        <dbReference type="ARBA" id="ARBA00010792"/>
    </source>
</evidence>
<name>A0AAX4HM92_9BACT</name>
<dbReference type="NCBIfam" id="NF008102">
    <property type="entry name" value="PRK10847.1"/>
    <property type="match status" value="1"/>
</dbReference>
<feature type="transmembrane region" description="Helical" evidence="7">
    <location>
        <begin position="67"/>
        <end position="88"/>
    </location>
</feature>
<feature type="transmembrane region" description="Helical" evidence="7">
    <location>
        <begin position="185"/>
        <end position="203"/>
    </location>
</feature>
<evidence type="ECO:0000256" key="4">
    <source>
        <dbReference type="ARBA" id="ARBA00022692"/>
    </source>
</evidence>
<comment type="similarity">
    <text evidence="2 7">Belongs to the DedA family.</text>
</comment>
<feature type="domain" description="VTT" evidence="8">
    <location>
        <begin position="46"/>
        <end position="171"/>
    </location>
</feature>
<gene>
    <name evidence="9" type="ORF">SOO65_16405</name>
</gene>
<dbReference type="PANTHER" id="PTHR30353">
    <property type="entry name" value="INNER MEMBRANE PROTEIN DEDA-RELATED"/>
    <property type="match status" value="1"/>
</dbReference>